<feature type="transmembrane region" description="Helical" evidence="3">
    <location>
        <begin position="372"/>
        <end position="395"/>
    </location>
</feature>
<keyword evidence="3" id="KW-1133">Transmembrane helix</keyword>
<keyword evidence="1" id="KW-0175">Coiled coil</keyword>
<reference evidence="4 5" key="1">
    <citation type="submission" date="2021-05" db="EMBL/GenBank/DDBJ databases">
        <title>Genome Assembly of Synthetic Allotetraploid Brassica napus Reveals Homoeologous Exchanges between Subgenomes.</title>
        <authorList>
            <person name="Davis J.T."/>
        </authorList>
    </citation>
    <scope>NUCLEOTIDE SEQUENCE [LARGE SCALE GENOMIC DNA]</scope>
    <source>
        <strain evidence="5">cv. Da-Ae</strain>
        <tissue evidence="4">Seedling</tissue>
    </source>
</reference>
<comment type="caution">
    <text evidence="4">The sequence shown here is derived from an EMBL/GenBank/DDBJ whole genome shotgun (WGS) entry which is preliminary data.</text>
</comment>
<proteinExistence type="predicted"/>
<feature type="region of interest" description="Disordered" evidence="2">
    <location>
        <begin position="58"/>
        <end position="114"/>
    </location>
</feature>
<protein>
    <submittedName>
        <fullName evidence="4">Uncharacterized protein</fullName>
    </submittedName>
</protein>
<feature type="non-terminal residue" evidence="4">
    <location>
        <position position="1"/>
    </location>
</feature>
<dbReference type="SUPFAM" id="SSF58038">
    <property type="entry name" value="SNARE fusion complex"/>
    <property type="match status" value="1"/>
</dbReference>
<keyword evidence="5" id="KW-1185">Reference proteome</keyword>
<evidence type="ECO:0000313" key="4">
    <source>
        <dbReference type="EMBL" id="KAH0935962.1"/>
    </source>
</evidence>
<dbReference type="PANTHER" id="PTHR19305:SF24">
    <property type="entry name" value="SNAP25 HOMOLOGOUS PROTEIN SNAP29"/>
    <property type="match status" value="1"/>
</dbReference>
<evidence type="ECO:0000256" key="2">
    <source>
        <dbReference type="SAM" id="MobiDB-lite"/>
    </source>
</evidence>
<keyword evidence="3" id="KW-0472">Membrane</keyword>
<organism evidence="4 5">
    <name type="scientific">Brassica napus</name>
    <name type="common">Rape</name>
    <dbReference type="NCBI Taxonomy" id="3708"/>
    <lineage>
        <taxon>Eukaryota</taxon>
        <taxon>Viridiplantae</taxon>
        <taxon>Streptophyta</taxon>
        <taxon>Embryophyta</taxon>
        <taxon>Tracheophyta</taxon>
        <taxon>Spermatophyta</taxon>
        <taxon>Magnoliopsida</taxon>
        <taxon>eudicotyledons</taxon>
        <taxon>Gunneridae</taxon>
        <taxon>Pentapetalae</taxon>
        <taxon>rosids</taxon>
        <taxon>malvids</taxon>
        <taxon>Brassicales</taxon>
        <taxon>Brassicaceae</taxon>
        <taxon>Brassiceae</taxon>
        <taxon>Brassica</taxon>
    </lineage>
</organism>
<evidence type="ECO:0000256" key="1">
    <source>
        <dbReference type="SAM" id="Coils"/>
    </source>
</evidence>
<dbReference type="PANTHER" id="PTHR19305">
    <property type="entry name" value="SYNAPTOSOMAL ASSOCIATED PROTEIN"/>
    <property type="match status" value="1"/>
</dbReference>
<evidence type="ECO:0000313" key="5">
    <source>
        <dbReference type="Proteomes" id="UP000824890"/>
    </source>
</evidence>
<sequence>IGPDRAHLSNETLIVSFIRTPSSPFPIPTEVSSSTSSSSSVDTTVWIAMFGLKKPLERLSKHHKPSSSASASKSNPFDSVDESDGNKKHTLKPSNKISPQPSLPTTKKNHGFNPFDDVVEKRLKPSFKNHFRESGGVENQTVQELESYAVYKSEETTKTVPGISSARDKISLSSKQGEKITRTHHKAVDIDHDLTRGEKLLGSLGGIFSRTWKPKKTRSITGPVITRGESRKRRVNNLETREKLGLNHLPKPDSRANEPLPESADAYQKIEMEKAKQDDGLADLKRERERMSQRIHKLTKELSVEIQVSFFEEANNAHYNSVSIGYVDEVTSVFIGSCILMGQQPQPQTTYNLSNASICAFVLTVCVSFNKAFYRILINGLTIALSISKFCFWMVRRYKNRDNWLYQPVDQARPEDWSVQFEVRERQIERYITLNIVCSWVTNGLSLKLKDDLLKLKNPSLESVKTENILAKSLYH</sequence>
<feature type="coiled-coil region" evidence="1">
    <location>
        <begin position="267"/>
        <end position="301"/>
    </location>
</feature>
<accession>A0ABQ8E3J9</accession>
<dbReference type="Proteomes" id="UP000824890">
    <property type="component" value="Unassembled WGS sequence"/>
</dbReference>
<gene>
    <name evidence="4" type="ORF">HID58_013079</name>
</gene>
<name>A0ABQ8E3J9_BRANA</name>
<keyword evidence="3" id="KW-0812">Transmembrane</keyword>
<evidence type="ECO:0000256" key="3">
    <source>
        <dbReference type="SAM" id="Phobius"/>
    </source>
</evidence>
<feature type="compositionally biased region" description="Polar residues" evidence="2">
    <location>
        <begin position="92"/>
        <end position="106"/>
    </location>
</feature>
<dbReference type="EMBL" id="JAGKQM010000003">
    <property type="protein sequence ID" value="KAH0935962.1"/>
    <property type="molecule type" value="Genomic_DNA"/>
</dbReference>